<dbReference type="Proteomes" id="UP000054485">
    <property type="component" value="Unassembled WGS sequence"/>
</dbReference>
<evidence type="ECO:0000313" key="2">
    <source>
        <dbReference type="Proteomes" id="UP000054485"/>
    </source>
</evidence>
<gene>
    <name evidence="1" type="ORF">CY34DRAFT_371159</name>
</gene>
<organism evidence="1 2">
    <name type="scientific">Suillus luteus UH-Slu-Lm8-n1</name>
    <dbReference type="NCBI Taxonomy" id="930992"/>
    <lineage>
        <taxon>Eukaryota</taxon>
        <taxon>Fungi</taxon>
        <taxon>Dikarya</taxon>
        <taxon>Basidiomycota</taxon>
        <taxon>Agaricomycotina</taxon>
        <taxon>Agaricomycetes</taxon>
        <taxon>Agaricomycetidae</taxon>
        <taxon>Boletales</taxon>
        <taxon>Suillineae</taxon>
        <taxon>Suillaceae</taxon>
        <taxon>Suillus</taxon>
    </lineage>
</organism>
<accession>A0A0C9ZMF1</accession>
<dbReference type="EMBL" id="KN835373">
    <property type="protein sequence ID" value="KIK38810.1"/>
    <property type="molecule type" value="Genomic_DNA"/>
</dbReference>
<reference evidence="1 2" key="1">
    <citation type="submission" date="2014-04" db="EMBL/GenBank/DDBJ databases">
        <authorList>
            <consortium name="DOE Joint Genome Institute"/>
            <person name="Kuo A."/>
            <person name="Ruytinx J."/>
            <person name="Rineau F."/>
            <person name="Colpaert J."/>
            <person name="Kohler A."/>
            <person name="Nagy L.G."/>
            <person name="Floudas D."/>
            <person name="Copeland A."/>
            <person name="Barry K.W."/>
            <person name="Cichocki N."/>
            <person name="Veneault-Fourrey C."/>
            <person name="LaButti K."/>
            <person name="Lindquist E.A."/>
            <person name="Lipzen A."/>
            <person name="Lundell T."/>
            <person name="Morin E."/>
            <person name="Murat C."/>
            <person name="Sun H."/>
            <person name="Tunlid A."/>
            <person name="Henrissat B."/>
            <person name="Grigoriev I.V."/>
            <person name="Hibbett D.S."/>
            <person name="Martin F."/>
            <person name="Nordberg H.P."/>
            <person name="Cantor M.N."/>
            <person name="Hua S.X."/>
        </authorList>
    </citation>
    <scope>NUCLEOTIDE SEQUENCE [LARGE SCALE GENOMIC DNA]</scope>
    <source>
        <strain evidence="1 2">UH-Slu-Lm8-n1</strain>
    </source>
</reference>
<protein>
    <submittedName>
        <fullName evidence="1">Uncharacterized protein</fullName>
    </submittedName>
</protein>
<sequence length="148" mass="16743">MRYDSPVRIRDILAVTFARVHVRRLSPTEDDFTSPKVNLNFVCSELHSPYSFRAHGTFTDVVCCWRLTGGALVQTTDLVATFLLDDDADCLYVLKDGLSSYTGFIQDIRGSSTLQMTMEIAYVSGDYLATKQLQHYALYSPNNQRQKS</sequence>
<proteinExistence type="predicted"/>
<name>A0A0C9ZMF1_9AGAM</name>
<keyword evidence="2" id="KW-1185">Reference proteome</keyword>
<reference evidence="2" key="2">
    <citation type="submission" date="2015-01" db="EMBL/GenBank/DDBJ databases">
        <title>Evolutionary Origins and Diversification of the Mycorrhizal Mutualists.</title>
        <authorList>
            <consortium name="DOE Joint Genome Institute"/>
            <consortium name="Mycorrhizal Genomics Consortium"/>
            <person name="Kohler A."/>
            <person name="Kuo A."/>
            <person name="Nagy L.G."/>
            <person name="Floudas D."/>
            <person name="Copeland A."/>
            <person name="Barry K.W."/>
            <person name="Cichocki N."/>
            <person name="Veneault-Fourrey C."/>
            <person name="LaButti K."/>
            <person name="Lindquist E.A."/>
            <person name="Lipzen A."/>
            <person name="Lundell T."/>
            <person name="Morin E."/>
            <person name="Murat C."/>
            <person name="Riley R."/>
            <person name="Ohm R."/>
            <person name="Sun H."/>
            <person name="Tunlid A."/>
            <person name="Henrissat B."/>
            <person name="Grigoriev I.V."/>
            <person name="Hibbett D.S."/>
            <person name="Martin F."/>
        </authorList>
    </citation>
    <scope>NUCLEOTIDE SEQUENCE [LARGE SCALE GENOMIC DNA]</scope>
    <source>
        <strain evidence="2">UH-Slu-Lm8-n1</strain>
    </source>
</reference>
<dbReference type="AlphaFoldDB" id="A0A0C9ZMF1"/>
<dbReference type="HOGENOM" id="CLU_1759995_0_0_1"/>
<evidence type="ECO:0000313" key="1">
    <source>
        <dbReference type="EMBL" id="KIK38810.1"/>
    </source>
</evidence>
<dbReference type="InParanoid" id="A0A0C9ZMF1"/>